<dbReference type="CDD" id="cd18793">
    <property type="entry name" value="SF2_C_SNF"/>
    <property type="match status" value="1"/>
</dbReference>
<dbReference type="Pfam" id="PF00176">
    <property type="entry name" value="SNF2-rel_dom"/>
    <property type="match status" value="1"/>
</dbReference>
<comment type="caution">
    <text evidence="6">The sequence shown here is derived from an EMBL/GenBank/DDBJ whole genome shotgun (WGS) entry which is preliminary data.</text>
</comment>
<dbReference type="InterPro" id="IPR014001">
    <property type="entry name" value="Helicase_ATP-bd"/>
</dbReference>
<evidence type="ECO:0000256" key="2">
    <source>
        <dbReference type="PROSITE-ProRule" id="PRU00325"/>
    </source>
</evidence>
<dbReference type="Gene3D" id="3.40.50.10810">
    <property type="entry name" value="Tandem AAA-ATPase domain"/>
    <property type="match status" value="1"/>
</dbReference>
<evidence type="ECO:0008006" key="8">
    <source>
        <dbReference type="Google" id="ProtNLM"/>
    </source>
</evidence>
<organism evidence="6 7">
    <name type="scientific">Geomonas silvestris</name>
    <dbReference type="NCBI Taxonomy" id="2740184"/>
    <lineage>
        <taxon>Bacteria</taxon>
        <taxon>Pseudomonadati</taxon>
        <taxon>Thermodesulfobacteriota</taxon>
        <taxon>Desulfuromonadia</taxon>
        <taxon>Geobacterales</taxon>
        <taxon>Geobacteraceae</taxon>
        <taxon>Geomonas</taxon>
    </lineage>
</organism>
<evidence type="ECO:0000256" key="1">
    <source>
        <dbReference type="ARBA" id="ARBA00022801"/>
    </source>
</evidence>
<dbReference type="Proteomes" id="UP000556026">
    <property type="component" value="Unassembled WGS sequence"/>
</dbReference>
<gene>
    <name evidence="6" type="ORF">GMST_27220</name>
</gene>
<dbReference type="RefSeq" id="WP_246399604.1">
    <property type="nucleotide sequence ID" value="NZ_BLXX01000008.1"/>
</dbReference>
<feature type="domain" description="SWIM-type" evidence="3">
    <location>
        <begin position="68"/>
        <end position="105"/>
    </location>
</feature>
<dbReference type="PROSITE" id="PS50966">
    <property type="entry name" value="ZF_SWIM"/>
    <property type="match status" value="1"/>
</dbReference>
<sequence length="1127" mass="126400">MADLTPNRKSSALLRHLLEMPASAVYALAAKGQLFNGFELCKQHPITRLAWSEDGAVLNLSFTVQNDFNVTFSLEQGELSGSCDCGVWSPEGRCPHLVASLATLKKAVSPASFPMLQLPPKYLDGIRRELTQVAPAAEATGVKADLSAPFALVLERHDGEVQQHLFQEGEPVTLAESGLPASLKDFLRLLNSPALGGRSHEEFVNRFQGRYPICFSDDRGLVPMRMDSSTLRSVLVHLDLRRGELRGSQSLDDGTLFDDDSFVSEHYYFDLRQARIQKLAEAGHERYYQRLAGDLAALPESSLNEDRQGFLALAEDFNRLQFTLKDVELAAFLKRAVLSRDGARCQLRTIHPSYRLNIEELGDTVHLVTEGVAEELRFPLSRDLFWFFPASGRQHHPQPLRAKKRVAAILDACFSALSGHTRTERERIARLALDTPEFAKRGVRAEARQIVNGFWEMAGEPRTLLQLGEGGWLGLAVDGVRQAQLLEIPYRLFGAEIFTPATEPGEMYLDRKTFLKGLTRLREACVAGGFGLAIGGEELETVSWSFTLDATRSSIDWFELRPEIRFEGELVDEREFQEAVKGGGLFRKGNQMVLLDEESSRALSLFAGHAKREVVRVPRLQILDWIVLRRSGVRVLLAPEEERIIDSLLNFQSIERSQIPAGLKATLRNYQVEGYSWLAFLYRHRFGACLADDMGLGKTIQAIALLAGLKEGIIPSDLPQEQPHLVVVPPSLIFNWESEIARFYPGFKVGVYRGQGRKAEFAGFDLVLTSYGVIQRDIEQLSRLNFHVIVFDEAQAVKNIHADTTGAVRRLKGRFKVSLTGTPVENHLGEYYSVMDLALPGLLGNYELFRRGMGREGSAFLDLLVRRTRPFILRRTKDMIAAELPPKVETDLYLEMSPRQKALYARTVAQVKATVAEAYASKAPGQARIIALTAILKLRQICLSSRLMLTEAHDASPKIEFLVEQVQELFAEGHSVLVFSQFTSFLDLVQEALNGERILNFRLDGSTPVSRRKALVESFQDSAEPAVFLLSLKAGGRGLNLTRASYVFHLDPWWNPAVENQASDRAHRIGQQRQVTITRLLMRHSIEEKMMELKKRKLKLYRALLEDAESDAGQSLGREDFEFLLGN</sequence>
<dbReference type="PROSITE" id="PS51194">
    <property type="entry name" value="HELICASE_CTER"/>
    <property type="match status" value="1"/>
</dbReference>
<dbReference type="GO" id="GO:0016787">
    <property type="term" value="F:hydrolase activity"/>
    <property type="evidence" value="ECO:0007669"/>
    <property type="project" value="UniProtKB-KW"/>
</dbReference>
<evidence type="ECO:0000259" key="3">
    <source>
        <dbReference type="PROSITE" id="PS50966"/>
    </source>
</evidence>
<dbReference type="GO" id="GO:0008270">
    <property type="term" value="F:zinc ion binding"/>
    <property type="evidence" value="ECO:0007669"/>
    <property type="project" value="UniProtKB-KW"/>
</dbReference>
<keyword evidence="2" id="KW-0862">Zinc</keyword>
<dbReference type="InterPro" id="IPR001650">
    <property type="entry name" value="Helicase_C-like"/>
</dbReference>
<proteinExistence type="predicted"/>
<dbReference type="GO" id="GO:0005524">
    <property type="term" value="F:ATP binding"/>
    <property type="evidence" value="ECO:0007669"/>
    <property type="project" value="InterPro"/>
</dbReference>
<accession>A0A6V8MKE6</accession>
<name>A0A6V8MKE6_9BACT</name>
<dbReference type="Gene3D" id="3.40.50.300">
    <property type="entry name" value="P-loop containing nucleotide triphosphate hydrolases"/>
    <property type="match status" value="1"/>
</dbReference>
<evidence type="ECO:0000259" key="4">
    <source>
        <dbReference type="PROSITE" id="PS51192"/>
    </source>
</evidence>
<dbReference type="InterPro" id="IPR007527">
    <property type="entry name" value="Znf_SWIM"/>
</dbReference>
<dbReference type="InterPro" id="IPR000330">
    <property type="entry name" value="SNF2_N"/>
</dbReference>
<dbReference type="PROSITE" id="PS51192">
    <property type="entry name" value="HELICASE_ATP_BIND_1"/>
    <property type="match status" value="1"/>
</dbReference>
<keyword evidence="2" id="KW-0479">Metal-binding</keyword>
<reference evidence="7" key="1">
    <citation type="submission" date="2020-06" db="EMBL/GenBank/DDBJ databases">
        <title>Draft genomic sequence of Geomonas sp. Red330.</title>
        <authorList>
            <person name="Itoh H."/>
            <person name="Zhenxing X."/>
            <person name="Ushijima N."/>
            <person name="Masuda Y."/>
            <person name="Shiratori Y."/>
            <person name="Senoo K."/>
        </authorList>
    </citation>
    <scope>NUCLEOTIDE SEQUENCE [LARGE SCALE GENOMIC DNA]</scope>
    <source>
        <strain evidence="7">Red330</strain>
    </source>
</reference>
<evidence type="ECO:0000313" key="7">
    <source>
        <dbReference type="Proteomes" id="UP000556026"/>
    </source>
</evidence>
<evidence type="ECO:0000259" key="5">
    <source>
        <dbReference type="PROSITE" id="PS51194"/>
    </source>
</evidence>
<dbReference type="SMART" id="SM00487">
    <property type="entry name" value="DEXDc"/>
    <property type="match status" value="1"/>
</dbReference>
<keyword evidence="1" id="KW-0378">Hydrolase</keyword>
<keyword evidence="7" id="KW-1185">Reference proteome</keyword>
<feature type="domain" description="Helicase ATP-binding" evidence="4">
    <location>
        <begin position="679"/>
        <end position="841"/>
    </location>
</feature>
<evidence type="ECO:0000313" key="6">
    <source>
        <dbReference type="EMBL" id="GFO60397.1"/>
    </source>
</evidence>
<feature type="domain" description="Helicase C-terminal" evidence="5">
    <location>
        <begin position="958"/>
        <end position="1117"/>
    </location>
</feature>
<dbReference type="InterPro" id="IPR027417">
    <property type="entry name" value="P-loop_NTPase"/>
</dbReference>
<keyword evidence="2" id="KW-0863">Zinc-finger</keyword>
<dbReference type="SUPFAM" id="SSF52540">
    <property type="entry name" value="P-loop containing nucleoside triphosphate hydrolases"/>
    <property type="match status" value="2"/>
</dbReference>
<dbReference type="EMBL" id="BLXX01000008">
    <property type="protein sequence ID" value="GFO60397.1"/>
    <property type="molecule type" value="Genomic_DNA"/>
</dbReference>
<protein>
    <recommendedName>
        <fullName evidence="8">Helicase</fullName>
    </recommendedName>
</protein>
<dbReference type="InterPro" id="IPR049730">
    <property type="entry name" value="SNF2/RAD54-like_C"/>
</dbReference>
<dbReference type="AlphaFoldDB" id="A0A6V8MKE6"/>
<dbReference type="InterPro" id="IPR038718">
    <property type="entry name" value="SNF2-like_sf"/>
</dbReference>
<dbReference type="SMART" id="SM00490">
    <property type="entry name" value="HELICc"/>
    <property type="match status" value="1"/>
</dbReference>
<dbReference type="PANTHER" id="PTHR10799">
    <property type="entry name" value="SNF2/RAD54 HELICASE FAMILY"/>
    <property type="match status" value="1"/>
</dbReference>
<dbReference type="Pfam" id="PF00271">
    <property type="entry name" value="Helicase_C"/>
    <property type="match status" value="1"/>
</dbReference>